<comment type="similarity">
    <text evidence="2 9">Belongs to the glycosyl hydrolase 7 (cellulase C) family.</text>
</comment>
<dbReference type="PANTHER" id="PTHR33753:SF1">
    <property type="entry name" value="ENDO-BETA-1,4-GLUCANASE CELB"/>
    <property type="match status" value="1"/>
</dbReference>
<keyword evidence="6" id="KW-0119">Carbohydrate metabolism</keyword>
<keyword evidence="7 9" id="KW-0326">Glycosidase</keyword>
<evidence type="ECO:0000256" key="4">
    <source>
        <dbReference type="ARBA" id="ARBA00023001"/>
    </source>
</evidence>
<evidence type="ECO:0000313" key="11">
    <source>
        <dbReference type="EMBL" id="KAJ7023767.1"/>
    </source>
</evidence>
<evidence type="ECO:0000256" key="10">
    <source>
        <dbReference type="SAM" id="SignalP"/>
    </source>
</evidence>
<keyword evidence="8 9" id="KW-0624">Polysaccharide degradation</keyword>
<keyword evidence="5" id="KW-0325">Glycoprotein</keyword>
<protein>
    <recommendedName>
        <fullName evidence="9">Glucanase</fullName>
        <ecNumber evidence="9">3.2.1.-</ecNumber>
    </recommendedName>
</protein>
<accession>A0AAD6WSK6</accession>
<evidence type="ECO:0000256" key="1">
    <source>
        <dbReference type="ARBA" id="ARBA00000966"/>
    </source>
</evidence>
<evidence type="ECO:0000256" key="3">
    <source>
        <dbReference type="ARBA" id="ARBA00022801"/>
    </source>
</evidence>
<dbReference type="InterPro" id="IPR013320">
    <property type="entry name" value="ConA-like_dom_sf"/>
</dbReference>
<evidence type="ECO:0000256" key="2">
    <source>
        <dbReference type="ARBA" id="ARBA00006044"/>
    </source>
</evidence>
<dbReference type="Gene3D" id="2.70.100.10">
    <property type="entry name" value="Glycoside hydrolase, family 7, domain"/>
    <property type="match status" value="1"/>
</dbReference>
<organism evidence="11 12">
    <name type="scientific">Mycena alexandri</name>
    <dbReference type="NCBI Taxonomy" id="1745969"/>
    <lineage>
        <taxon>Eukaryota</taxon>
        <taxon>Fungi</taxon>
        <taxon>Dikarya</taxon>
        <taxon>Basidiomycota</taxon>
        <taxon>Agaricomycotina</taxon>
        <taxon>Agaricomycetes</taxon>
        <taxon>Agaricomycetidae</taxon>
        <taxon>Agaricales</taxon>
        <taxon>Marasmiineae</taxon>
        <taxon>Mycenaceae</taxon>
        <taxon>Mycena</taxon>
    </lineage>
</organism>
<feature type="signal peptide" evidence="10">
    <location>
        <begin position="1"/>
        <end position="21"/>
    </location>
</feature>
<dbReference type="PRINTS" id="PR00734">
    <property type="entry name" value="GLHYDRLASE7"/>
</dbReference>
<dbReference type="PANTHER" id="PTHR33753">
    <property type="entry name" value="1,4-BETA-D-GLUCAN CELLOBIOHYDROLASE B"/>
    <property type="match status" value="1"/>
</dbReference>
<dbReference type="Proteomes" id="UP001218188">
    <property type="component" value="Unassembled WGS sequence"/>
</dbReference>
<dbReference type="EC" id="3.2.1.-" evidence="9"/>
<comment type="catalytic activity">
    <reaction evidence="1">
        <text>Endohydrolysis of (1-&gt;4)-beta-D-glucosidic linkages in cellulose, lichenin and cereal beta-D-glucans.</text>
        <dbReference type="EC" id="3.2.1.4"/>
    </reaction>
</comment>
<dbReference type="InterPro" id="IPR037019">
    <property type="entry name" value="Glyco_hydro_7_sf"/>
</dbReference>
<dbReference type="GO" id="GO:0008810">
    <property type="term" value="F:cellulase activity"/>
    <property type="evidence" value="ECO:0007669"/>
    <property type="project" value="UniProtKB-EC"/>
</dbReference>
<keyword evidence="4 9" id="KW-0136">Cellulose degradation</keyword>
<evidence type="ECO:0000256" key="6">
    <source>
        <dbReference type="ARBA" id="ARBA00023277"/>
    </source>
</evidence>
<reference evidence="11" key="1">
    <citation type="submission" date="2023-03" db="EMBL/GenBank/DDBJ databases">
        <title>Massive genome expansion in bonnet fungi (Mycena s.s.) driven by repeated elements and novel gene families across ecological guilds.</title>
        <authorList>
            <consortium name="Lawrence Berkeley National Laboratory"/>
            <person name="Harder C.B."/>
            <person name="Miyauchi S."/>
            <person name="Viragh M."/>
            <person name="Kuo A."/>
            <person name="Thoen E."/>
            <person name="Andreopoulos B."/>
            <person name="Lu D."/>
            <person name="Skrede I."/>
            <person name="Drula E."/>
            <person name="Henrissat B."/>
            <person name="Morin E."/>
            <person name="Kohler A."/>
            <person name="Barry K."/>
            <person name="LaButti K."/>
            <person name="Morin E."/>
            <person name="Salamov A."/>
            <person name="Lipzen A."/>
            <person name="Mereny Z."/>
            <person name="Hegedus B."/>
            <person name="Baldrian P."/>
            <person name="Stursova M."/>
            <person name="Weitz H."/>
            <person name="Taylor A."/>
            <person name="Grigoriev I.V."/>
            <person name="Nagy L.G."/>
            <person name="Martin F."/>
            <person name="Kauserud H."/>
        </authorList>
    </citation>
    <scope>NUCLEOTIDE SEQUENCE</scope>
    <source>
        <strain evidence="11">CBHHK200</strain>
    </source>
</reference>
<dbReference type="AlphaFoldDB" id="A0AAD6WSK6"/>
<keyword evidence="10" id="KW-0732">Signal</keyword>
<evidence type="ECO:0000256" key="8">
    <source>
        <dbReference type="ARBA" id="ARBA00023326"/>
    </source>
</evidence>
<feature type="chain" id="PRO_5042230926" description="Glucanase" evidence="10">
    <location>
        <begin position="22"/>
        <end position="520"/>
    </location>
</feature>
<keyword evidence="12" id="KW-1185">Reference proteome</keyword>
<gene>
    <name evidence="11" type="ORF">C8F04DRAFT_969865</name>
</gene>
<name>A0AAD6WSK6_9AGAR</name>
<evidence type="ECO:0000313" key="12">
    <source>
        <dbReference type="Proteomes" id="UP001218188"/>
    </source>
</evidence>
<evidence type="ECO:0000256" key="9">
    <source>
        <dbReference type="RuleBase" id="RU361164"/>
    </source>
</evidence>
<dbReference type="SUPFAM" id="SSF49899">
    <property type="entry name" value="Concanavalin A-like lectins/glucanases"/>
    <property type="match status" value="1"/>
</dbReference>
<dbReference type="GO" id="GO:0030245">
    <property type="term" value="P:cellulose catabolic process"/>
    <property type="evidence" value="ECO:0007669"/>
    <property type="project" value="UniProtKB-KW"/>
</dbReference>
<dbReference type="EMBL" id="JARJCM010000183">
    <property type="protein sequence ID" value="KAJ7023767.1"/>
    <property type="molecule type" value="Genomic_DNA"/>
</dbReference>
<evidence type="ECO:0000256" key="7">
    <source>
        <dbReference type="ARBA" id="ARBA00023295"/>
    </source>
</evidence>
<proteinExistence type="inferred from homology"/>
<comment type="caution">
    <text evidence="11">The sequence shown here is derived from an EMBL/GenBank/DDBJ whole genome shotgun (WGS) entry which is preliminary data.</text>
</comment>
<dbReference type="Pfam" id="PF00840">
    <property type="entry name" value="Glyco_hydro_7"/>
    <property type="match status" value="1"/>
</dbReference>
<evidence type="ECO:0000256" key="5">
    <source>
        <dbReference type="ARBA" id="ARBA00023180"/>
    </source>
</evidence>
<dbReference type="InterPro" id="IPR001722">
    <property type="entry name" value="Glyco_hydro_7"/>
</dbReference>
<keyword evidence="3 9" id="KW-0378">Hydrolase</keyword>
<sequence>MARFYLAPLVLSLFQAGHLLGQRLNGSTAVQMHPSLTWLQCALAGSCSVVNASITETLGMSWFSNPLGIDCWEDHAWNGEICPNAQACYDNCILHWNDDYAELYGITTSSDAVTMRFFTQSSVVNIGNSVLLLDPTSTQAAPTNKYQIFFPLNMELSFDVDVSQLPCGLASSLSFKEISADGGISEDPLNKAGAGWGTGNCDGRCSTDSQFIHGLVWTTLPNVGNTLGACCNEFRLWHGNAVSETMVAHPCSAPGLTTCTAASLGGQCATPSCDVTGCEFNPFREDAPAGFYGVGPTFALDTSRKFTVVTQFITNSNSSTGALTSIRRFYIQDGTTIPNPPPGIAGITPTDEFTDEHCAEQKVAFGEANVFANLGGLATLGSAFQRGMVLEMGIDEDRVDHMLWLDSTFPPGADPQKPGVRRGLCGTDTGVPADVETNDRGAQVVFSNIKFGPIGSTNGFEGTGIYASLQPKCMLTTLQQRWPNSTWATPVARARRSTAPWLHTFLQRWLAAINAAKAPR</sequence>